<evidence type="ECO:0000259" key="20">
    <source>
        <dbReference type="PROSITE" id="PS50089"/>
    </source>
</evidence>
<evidence type="ECO:0000256" key="2">
    <source>
        <dbReference type="ARBA" id="ARBA00004167"/>
    </source>
</evidence>
<name>A0A9Q0FAE3_9ROSI</name>
<evidence type="ECO:0000256" key="19">
    <source>
        <dbReference type="SAM" id="SignalP"/>
    </source>
</evidence>
<keyword evidence="13" id="KW-0325">Glycoprotein</keyword>
<feature type="signal peptide" evidence="19">
    <location>
        <begin position="1"/>
        <end position="24"/>
    </location>
</feature>
<reference evidence="21" key="2">
    <citation type="journal article" date="2023" name="Plants (Basel)">
        <title>Annotation of the Turnera subulata (Passifloraceae) Draft Genome Reveals the S-Locus Evolved after the Divergence of Turneroideae from Passifloroideae in a Stepwise Manner.</title>
        <authorList>
            <person name="Henning P.M."/>
            <person name="Roalson E.H."/>
            <person name="Mir W."/>
            <person name="McCubbin A.G."/>
            <person name="Shore J.S."/>
        </authorList>
    </citation>
    <scope>NUCLEOTIDE SEQUENCE</scope>
    <source>
        <strain evidence="21">F60SS</strain>
    </source>
</reference>
<dbReference type="InterPro" id="IPR032872">
    <property type="entry name" value="WAK_assoc_C"/>
</dbReference>
<dbReference type="GO" id="GO:0004674">
    <property type="term" value="F:protein serine/threonine kinase activity"/>
    <property type="evidence" value="ECO:0007669"/>
    <property type="project" value="UniProtKB-EC"/>
</dbReference>
<accession>A0A9Q0FAE3</accession>
<evidence type="ECO:0000256" key="8">
    <source>
        <dbReference type="ARBA" id="ARBA00022771"/>
    </source>
</evidence>
<dbReference type="OrthoDB" id="8062037at2759"/>
<feature type="domain" description="RING-type" evidence="20">
    <location>
        <begin position="312"/>
        <end position="354"/>
    </location>
</feature>
<comment type="caution">
    <text evidence="21">The sequence shown here is derived from an EMBL/GenBank/DDBJ whole genome shotgun (WGS) entry which is preliminary data.</text>
</comment>
<feature type="chain" id="PRO_5040199347" description="RING-type domain-containing protein" evidence="19">
    <location>
        <begin position="25"/>
        <end position="364"/>
    </location>
</feature>
<evidence type="ECO:0000313" key="22">
    <source>
        <dbReference type="Proteomes" id="UP001141552"/>
    </source>
</evidence>
<proteinExistence type="inferred from homology"/>
<evidence type="ECO:0000256" key="14">
    <source>
        <dbReference type="ARBA" id="ARBA00024209"/>
    </source>
</evidence>
<evidence type="ECO:0000256" key="4">
    <source>
        <dbReference type="ARBA" id="ARBA00022679"/>
    </source>
</evidence>
<dbReference type="GO" id="GO:0061630">
    <property type="term" value="F:ubiquitin protein ligase activity"/>
    <property type="evidence" value="ECO:0007669"/>
    <property type="project" value="UniProtKB-EC"/>
</dbReference>
<comment type="catalytic activity">
    <reaction evidence="16">
        <text>L-seryl-[protein] + ATP = O-phospho-L-seryl-[protein] + ADP + H(+)</text>
        <dbReference type="Rhea" id="RHEA:17989"/>
        <dbReference type="Rhea" id="RHEA-COMP:9863"/>
        <dbReference type="Rhea" id="RHEA-COMP:11604"/>
        <dbReference type="ChEBI" id="CHEBI:15378"/>
        <dbReference type="ChEBI" id="CHEBI:29999"/>
        <dbReference type="ChEBI" id="CHEBI:30616"/>
        <dbReference type="ChEBI" id="CHEBI:83421"/>
        <dbReference type="ChEBI" id="CHEBI:456216"/>
        <dbReference type="EC" id="2.7.11.1"/>
    </reaction>
</comment>
<evidence type="ECO:0000256" key="1">
    <source>
        <dbReference type="ARBA" id="ARBA00000900"/>
    </source>
</evidence>
<keyword evidence="9" id="KW-0833">Ubl conjugation pathway</keyword>
<evidence type="ECO:0000256" key="3">
    <source>
        <dbReference type="ARBA" id="ARBA00004906"/>
    </source>
</evidence>
<comment type="pathway">
    <text evidence="3">Protein modification; protein ubiquitination.</text>
</comment>
<dbReference type="InterPro" id="IPR013083">
    <property type="entry name" value="Znf_RING/FYVE/PHD"/>
</dbReference>
<evidence type="ECO:0000256" key="10">
    <source>
        <dbReference type="ARBA" id="ARBA00022833"/>
    </source>
</evidence>
<evidence type="ECO:0000256" key="18">
    <source>
        <dbReference type="SAM" id="Phobius"/>
    </source>
</evidence>
<dbReference type="PANTHER" id="PTHR46279">
    <property type="entry name" value="RING/U-BOX SUPERFAMILY PROTEIN"/>
    <property type="match status" value="1"/>
</dbReference>
<organism evidence="21 22">
    <name type="scientific">Turnera subulata</name>
    <dbReference type="NCBI Taxonomy" id="218843"/>
    <lineage>
        <taxon>Eukaryota</taxon>
        <taxon>Viridiplantae</taxon>
        <taxon>Streptophyta</taxon>
        <taxon>Embryophyta</taxon>
        <taxon>Tracheophyta</taxon>
        <taxon>Spermatophyta</taxon>
        <taxon>Magnoliopsida</taxon>
        <taxon>eudicotyledons</taxon>
        <taxon>Gunneridae</taxon>
        <taxon>Pentapetalae</taxon>
        <taxon>rosids</taxon>
        <taxon>fabids</taxon>
        <taxon>Malpighiales</taxon>
        <taxon>Passifloraceae</taxon>
        <taxon>Turnera</taxon>
    </lineage>
</organism>
<evidence type="ECO:0000256" key="5">
    <source>
        <dbReference type="ARBA" id="ARBA00022692"/>
    </source>
</evidence>
<dbReference type="AlphaFoldDB" id="A0A9Q0FAE3"/>
<dbReference type="CDD" id="cd16461">
    <property type="entry name" value="RING-H2_EL5-like"/>
    <property type="match status" value="1"/>
</dbReference>
<dbReference type="InterPro" id="IPR046948">
    <property type="entry name" value="ATL20-22-like"/>
</dbReference>
<evidence type="ECO:0000256" key="16">
    <source>
        <dbReference type="ARBA" id="ARBA00048679"/>
    </source>
</evidence>
<dbReference type="Gene3D" id="3.30.40.10">
    <property type="entry name" value="Zinc/RING finger domain, C3HC4 (zinc finger)"/>
    <property type="match status" value="1"/>
</dbReference>
<protein>
    <recommendedName>
        <fullName evidence="20">RING-type domain-containing protein</fullName>
    </recommendedName>
</protein>
<sequence>MGRLQLIFLPVFFLLHFIHGHAEADHCQNTNCRSDNIPVRFPFYLDGHQSQTCGYPGFDLRCNNQGFTALELPYSGSFLVRSINYLTQQIQLYDAEGCLARRLLISFNLSGSPFVAASYINYTFLGCPPQFINSRFNYIGCLSNSTTSVIATSSTNLVNSLSSTCQVITTLPVPASWKVNQDEGFTSQLDKDLQLEWYSPNCMQCEVEGTRCGFLGNGSQQISCFSPQRGRSSLRGIIFLSIMLPTIVGGIAIIAYYTDRSVRANAADTTTAAVSPQPDIAIMGLDESTIASYKKVVLGESKRLPGHNDSICAICLSEYSSNETVRCIPECEHCFHADCIDEWLRLNSACPVCRNLPSQAHVAS</sequence>
<evidence type="ECO:0000313" key="21">
    <source>
        <dbReference type="EMBL" id="KAJ4827854.1"/>
    </source>
</evidence>
<keyword evidence="8 17" id="KW-0863">Zinc-finger</keyword>
<evidence type="ECO:0000256" key="12">
    <source>
        <dbReference type="ARBA" id="ARBA00023136"/>
    </source>
</evidence>
<evidence type="ECO:0000256" key="11">
    <source>
        <dbReference type="ARBA" id="ARBA00022989"/>
    </source>
</evidence>
<keyword evidence="12 18" id="KW-0472">Membrane</keyword>
<evidence type="ECO:0000256" key="13">
    <source>
        <dbReference type="ARBA" id="ARBA00023180"/>
    </source>
</evidence>
<dbReference type="Pfam" id="PF13639">
    <property type="entry name" value="zf-RING_2"/>
    <property type="match status" value="1"/>
</dbReference>
<feature type="transmembrane region" description="Helical" evidence="18">
    <location>
        <begin position="236"/>
        <end position="257"/>
    </location>
</feature>
<keyword evidence="4" id="KW-0808">Transferase</keyword>
<dbReference type="GO" id="GO:0008270">
    <property type="term" value="F:zinc ion binding"/>
    <property type="evidence" value="ECO:0007669"/>
    <property type="project" value="UniProtKB-KW"/>
</dbReference>
<dbReference type="SMART" id="SM00184">
    <property type="entry name" value="RING"/>
    <property type="match status" value="1"/>
</dbReference>
<comment type="similarity">
    <text evidence="14">Belongs to the RING-type zinc finger family. ATL subfamily.</text>
</comment>
<dbReference type="GO" id="GO:0030247">
    <property type="term" value="F:polysaccharide binding"/>
    <property type="evidence" value="ECO:0007669"/>
    <property type="project" value="InterPro"/>
</dbReference>
<dbReference type="EMBL" id="JAKUCV010006319">
    <property type="protein sequence ID" value="KAJ4827854.1"/>
    <property type="molecule type" value="Genomic_DNA"/>
</dbReference>
<comment type="catalytic activity">
    <reaction evidence="15">
        <text>L-threonyl-[protein] + ATP = O-phospho-L-threonyl-[protein] + ADP + H(+)</text>
        <dbReference type="Rhea" id="RHEA:46608"/>
        <dbReference type="Rhea" id="RHEA-COMP:11060"/>
        <dbReference type="Rhea" id="RHEA-COMP:11605"/>
        <dbReference type="ChEBI" id="CHEBI:15378"/>
        <dbReference type="ChEBI" id="CHEBI:30013"/>
        <dbReference type="ChEBI" id="CHEBI:30616"/>
        <dbReference type="ChEBI" id="CHEBI:61977"/>
        <dbReference type="ChEBI" id="CHEBI:456216"/>
        <dbReference type="EC" id="2.7.11.1"/>
    </reaction>
</comment>
<dbReference type="InterPro" id="IPR025287">
    <property type="entry name" value="WAK_GUB"/>
</dbReference>
<dbReference type="PANTHER" id="PTHR46279:SF2">
    <property type="entry name" value="RING-H2 FINGER PROTEIN ATL21A-RELATED"/>
    <property type="match status" value="1"/>
</dbReference>
<evidence type="ECO:0000256" key="15">
    <source>
        <dbReference type="ARBA" id="ARBA00047899"/>
    </source>
</evidence>
<dbReference type="Proteomes" id="UP001141552">
    <property type="component" value="Unassembled WGS sequence"/>
</dbReference>
<evidence type="ECO:0000256" key="17">
    <source>
        <dbReference type="PROSITE-ProRule" id="PRU00175"/>
    </source>
</evidence>
<keyword evidence="7 19" id="KW-0732">Signal</keyword>
<comment type="subcellular location">
    <subcellularLocation>
        <location evidence="2">Membrane</location>
        <topology evidence="2">Single-pass membrane protein</topology>
    </subcellularLocation>
</comment>
<keyword evidence="11 18" id="KW-1133">Transmembrane helix</keyword>
<dbReference type="GO" id="GO:0016020">
    <property type="term" value="C:membrane"/>
    <property type="evidence" value="ECO:0007669"/>
    <property type="project" value="UniProtKB-SubCell"/>
</dbReference>
<comment type="catalytic activity">
    <reaction evidence="1">
        <text>S-ubiquitinyl-[E2 ubiquitin-conjugating enzyme]-L-cysteine + [acceptor protein]-L-lysine = [E2 ubiquitin-conjugating enzyme]-L-cysteine + N(6)-ubiquitinyl-[acceptor protein]-L-lysine.</text>
        <dbReference type="EC" id="2.3.2.27"/>
    </reaction>
</comment>
<evidence type="ECO:0000256" key="6">
    <source>
        <dbReference type="ARBA" id="ARBA00022723"/>
    </source>
</evidence>
<reference evidence="21" key="1">
    <citation type="submission" date="2022-02" db="EMBL/GenBank/DDBJ databases">
        <authorList>
            <person name="Henning P.M."/>
            <person name="McCubbin A.G."/>
            <person name="Shore J.S."/>
        </authorList>
    </citation>
    <scope>NUCLEOTIDE SEQUENCE</scope>
    <source>
        <strain evidence="21">F60SS</strain>
        <tissue evidence="21">Leaves</tissue>
    </source>
</reference>
<evidence type="ECO:0000256" key="7">
    <source>
        <dbReference type="ARBA" id="ARBA00022729"/>
    </source>
</evidence>
<keyword evidence="10" id="KW-0862">Zinc</keyword>
<dbReference type="SUPFAM" id="SSF57850">
    <property type="entry name" value="RING/U-box"/>
    <property type="match status" value="1"/>
</dbReference>
<gene>
    <name evidence="21" type="ORF">Tsubulata_013001</name>
</gene>
<keyword evidence="5 18" id="KW-0812">Transmembrane</keyword>
<dbReference type="InterPro" id="IPR001841">
    <property type="entry name" value="Znf_RING"/>
</dbReference>
<dbReference type="Pfam" id="PF14380">
    <property type="entry name" value="WAK_assoc"/>
    <property type="match status" value="1"/>
</dbReference>
<keyword evidence="22" id="KW-1185">Reference proteome</keyword>
<keyword evidence="6" id="KW-0479">Metal-binding</keyword>
<evidence type="ECO:0000256" key="9">
    <source>
        <dbReference type="ARBA" id="ARBA00022786"/>
    </source>
</evidence>
<dbReference type="Pfam" id="PF13947">
    <property type="entry name" value="GUB_WAK_bind"/>
    <property type="match status" value="1"/>
</dbReference>
<dbReference type="PROSITE" id="PS50089">
    <property type="entry name" value="ZF_RING_2"/>
    <property type="match status" value="1"/>
</dbReference>